<feature type="transmembrane region" description="Helical" evidence="10">
    <location>
        <begin position="319"/>
        <end position="347"/>
    </location>
</feature>
<dbReference type="PANTHER" id="PTHR10110:SF86">
    <property type="entry name" value="SODIUM_HYDROGEN EXCHANGER 7"/>
    <property type="match status" value="1"/>
</dbReference>
<feature type="transmembrane region" description="Helical" evidence="10">
    <location>
        <begin position="391"/>
        <end position="414"/>
    </location>
</feature>
<gene>
    <name evidence="12" type="ORF">ACFSKO_11195</name>
</gene>
<dbReference type="CDD" id="cd00038">
    <property type="entry name" value="CAP_ED"/>
    <property type="match status" value="1"/>
</dbReference>
<dbReference type="InterPro" id="IPR014710">
    <property type="entry name" value="RmlC-like_jellyroll"/>
</dbReference>
<keyword evidence="5 10" id="KW-1133">Transmembrane helix</keyword>
<keyword evidence="13" id="KW-1185">Reference proteome</keyword>
<dbReference type="Gene3D" id="2.60.120.10">
    <property type="entry name" value="Jelly Rolls"/>
    <property type="match status" value="1"/>
</dbReference>
<dbReference type="Pfam" id="PF00999">
    <property type="entry name" value="Na_H_Exchanger"/>
    <property type="match status" value="1"/>
</dbReference>
<dbReference type="InterPro" id="IPR018422">
    <property type="entry name" value="Cation/H_exchanger_CPA1"/>
</dbReference>
<keyword evidence="2" id="KW-0813">Transport</keyword>
<evidence type="ECO:0000256" key="8">
    <source>
        <dbReference type="ARBA" id="ARBA00023136"/>
    </source>
</evidence>
<evidence type="ECO:0000256" key="2">
    <source>
        <dbReference type="ARBA" id="ARBA00022448"/>
    </source>
</evidence>
<keyword evidence="6" id="KW-0915">Sodium</keyword>
<evidence type="ECO:0000256" key="6">
    <source>
        <dbReference type="ARBA" id="ARBA00023053"/>
    </source>
</evidence>
<feature type="transmembrane region" description="Helical" evidence="10">
    <location>
        <begin position="202"/>
        <end position="225"/>
    </location>
</feature>
<evidence type="ECO:0000256" key="10">
    <source>
        <dbReference type="SAM" id="Phobius"/>
    </source>
</evidence>
<accession>A0ABW5BMN5</accession>
<evidence type="ECO:0000313" key="13">
    <source>
        <dbReference type="Proteomes" id="UP001597294"/>
    </source>
</evidence>
<evidence type="ECO:0000256" key="3">
    <source>
        <dbReference type="ARBA" id="ARBA00022475"/>
    </source>
</evidence>
<proteinExistence type="predicted"/>
<dbReference type="SUPFAM" id="SSF51206">
    <property type="entry name" value="cAMP-binding domain-like"/>
    <property type="match status" value="1"/>
</dbReference>
<keyword evidence="4 10" id="KW-0812">Transmembrane</keyword>
<feature type="domain" description="Cyclic nucleotide-binding" evidence="11">
    <location>
        <begin position="707"/>
        <end position="803"/>
    </location>
</feature>
<evidence type="ECO:0000256" key="7">
    <source>
        <dbReference type="ARBA" id="ARBA00023065"/>
    </source>
</evidence>
<keyword evidence="8 10" id="KW-0472">Membrane</keyword>
<comment type="subcellular location">
    <subcellularLocation>
        <location evidence="1">Cell membrane</location>
        <topology evidence="1">Multi-pass membrane protein</topology>
    </subcellularLocation>
</comment>
<evidence type="ECO:0000259" key="11">
    <source>
        <dbReference type="PROSITE" id="PS50042"/>
    </source>
</evidence>
<dbReference type="RefSeq" id="WP_380251515.1">
    <property type="nucleotide sequence ID" value="NZ_JBHUII010000004.1"/>
</dbReference>
<dbReference type="PANTHER" id="PTHR10110">
    <property type="entry name" value="SODIUM/HYDROGEN EXCHANGER"/>
    <property type="match status" value="1"/>
</dbReference>
<feature type="transmembrane region" description="Helical" evidence="10">
    <location>
        <begin position="128"/>
        <end position="149"/>
    </location>
</feature>
<dbReference type="Proteomes" id="UP001597294">
    <property type="component" value="Unassembled WGS sequence"/>
</dbReference>
<evidence type="ECO:0000256" key="4">
    <source>
        <dbReference type="ARBA" id="ARBA00022692"/>
    </source>
</evidence>
<evidence type="ECO:0000256" key="9">
    <source>
        <dbReference type="ARBA" id="ARBA00023201"/>
    </source>
</evidence>
<feature type="transmembrane region" description="Helical" evidence="10">
    <location>
        <begin position="291"/>
        <end position="307"/>
    </location>
</feature>
<reference evidence="13" key="1">
    <citation type="journal article" date="2019" name="Int. J. Syst. Evol. Microbiol.">
        <title>The Global Catalogue of Microorganisms (GCM) 10K type strain sequencing project: providing services to taxonomists for standard genome sequencing and annotation.</title>
        <authorList>
            <consortium name="The Broad Institute Genomics Platform"/>
            <consortium name="The Broad Institute Genome Sequencing Center for Infectious Disease"/>
            <person name="Wu L."/>
            <person name="Ma J."/>
        </authorList>
    </citation>
    <scope>NUCLEOTIDE SEQUENCE [LARGE SCALE GENOMIC DNA]</scope>
    <source>
        <strain evidence="13">CGMCC 4.7192</strain>
    </source>
</reference>
<feature type="transmembrane region" description="Helical" evidence="10">
    <location>
        <begin position="103"/>
        <end position="122"/>
    </location>
</feature>
<name>A0ABW5BMN5_9PROT</name>
<dbReference type="InterPro" id="IPR018488">
    <property type="entry name" value="cNMP-bd_CS"/>
</dbReference>
<feature type="transmembrane region" description="Helical" evidence="10">
    <location>
        <begin position="31"/>
        <end position="50"/>
    </location>
</feature>
<dbReference type="PROSITE" id="PS50042">
    <property type="entry name" value="CNMP_BINDING_3"/>
    <property type="match status" value="1"/>
</dbReference>
<sequence>MLISDIVLVIAALLIVIACTQPIARRSGLPFTVVLGGVGVLIALGASWLLHTTLTDTFNEVAELVINIPVSSATFLDVLLPVLLFQGAITIDVRRLAQDTIPVIFLAVLGVVVALGLIGGAVSLVSSAPLVVCLLFGAIVATTDPSAVIALFRDLGAPARLTRLVEGESLLNDATAIAAFSAFLALTITGGKFEQGFILQQLFSSLIGGILTGLIFGRLAIVLLTWLKSFRAAQVTITVALPFVVYSIANTYIETSGVIAVVSSGLVLSAMARSRVRPEIFKFFQETLDQLAWWASGLVFILAALVVPDLLSDVVPSDFLITLVAVIAALVARAIILFGVFPLLTATKITQRVTNPTKVIIIWGGLRGAVTLALALAVTENHLVDPQTQRFIAIQATGFALFTLLVQGTTLTALMRWLKLDQLSPLDHAFRTQVLTQSLSTVRIGLNKFATRFELDEQLVDITIKPYSNRLSRIAEDKPFEEEISDKERLTLGLIALTNQEKTLLFEQRLSSVLPHRLVDQYFLALEDMIDATREGGRLGYFNAARKPHKHTLKFHILSWCHTHLHLNKPLAAHLGKHFLFLVINRIMVMELVTFLDLKLGALLGERVLEILHEILNQRLNEIERHLDALRLQYPKFARTLEHGVLERFAYQEEVDQIEALRESGIISDDLARSLRNEASSIHVISRPNTTVDIKPTTAELLSSFPVFADLQVEELEQIARQLTPRILADDAFVFRKGDRADGIYFIANGAVEIRVGDEVYRLGHGNFFGEMALLDETQRSADVKSISYSHLLLLEIDKFKELSLSHPNWRSKLSDISGERKEMNKSQT</sequence>
<evidence type="ECO:0000313" key="12">
    <source>
        <dbReference type="EMBL" id="MFD2206185.1"/>
    </source>
</evidence>
<protein>
    <submittedName>
        <fullName evidence="12">Cation:proton antiporter</fullName>
    </submittedName>
</protein>
<dbReference type="PROSITE" id="PS00889">
    <property type="entry name" value="CNMP_BINDING_2"/>
    <property type="match status" value="1"/>
</dbReference>
<feature type="transmembrane region" description="Helical" evidence="10">
    <location>
        <begin position="70"/>
        <end position="91"/>
    </location>
</feature>
<evidence type="ECO:0000256" key="1">
    <source>
        <dbReference type="ARBA" id="ARBA00004651"/>
    </source>
</evidence>
<feature type="transmembrane region" description="Helical" evidence="10">
    <location>
        <begin position="359"/>
        <end position="379"/>
    </location>
</feature>
<keyword evidence="9" id="KW-0739">Sodium transport</keyword>
<dbReference type="InterPro" id="IPR000595">
    <property type="entry name" value="cNMP-bd_dom"/>
</dbReference>
<keyword evidence="7" id="KW-0406">Ion transport</keyword>
<organism evidence="12 13">
    <name type="scientific">Kiloniella antarctica</name>
    <dbReference type="NCBI Taxonomy" id="1550907"/>
    <lineage>
        <taxon>Bacteria</taxon>
        <taxon>Pseudomonadati</taxon>
        <taxon>Pseudomonadota</taxon>
        <taxon>Alphaproteobacteria</taxon>
        <taxon>Rhodospirillales</taxon>
        <taxon>Kiloniellaceae</taxon>
        <taxon>Kiloniella</taxon>
    </lineage>
</organism>
<dbReference type="EMBL" id="JBHUII010000004">
    <property type="protein sequence ID" value="MFD2206185.1"/>
    <property type="molecule type" value="Genomic_DNA"/>
</dbReference>
<feature type="transmembrane region" description="Helical" evidence="10">
    <location>
        <begin position="6"/>
        <end position="24"/>
    </location>
</feature>
<dbReference type="InterPro" id="IPR018490">
    <property type="entry name" value="cNMP-bd_dom_sf"/>
</dbReference>
<dbReference type="Pfam" id="PF00027">
    <property type="entry name" value="cNMP_binding"/>
    <property type="match status" value="1"/>
</dbReference>
<keyword evidence="3" id="KW-1003">Cell membrane</keyword>
<dbReference type="Gene3D" id="6.10.140.1330">
    <property type="match status" value="1"/>
</dbReference>
<dbReference type="SMART" id="SM00100">
    <property type="entry name" value="cNMP"/>
    <property type="match status" value="1"/>
</dbReference>
<dbReference type="InterPro" id="IPR006153">
    <property type="entry name" value="Cation/H_exchanger_TM"/>
</dbReference>
<comment type="caution">
    <text evidence="12">The sequence shown here is derived from an EMBL/GenBank/DDBJ whole genome shotgun (WGS) entry which is preliminary data.</text>
</comment>
<evidence type="ECO:0000256" key="5">
    <source>
        <dbReference type="ARBA" id="ARBA00022989"/>
    </source>
</evidence>